<keyword evidence="3" id="KW-0235">DNA replication</keyword>
<dbReference type="PANTHER" id="PTHR34388">
    <property type="entry name" value="DNA POLYMERASE III SUBUNIT DELTA"/>
    <property type="match status" value="1"/>
</dbReference>
<proteinExistence type="predicted"/>
<sequence length="341" mass="38674">MPAKQGPTFQSIMQDLKNKKFAPIYMLMGEESYYIDQISGYIAEHVLSPEERDFNQTICFGSDVTAVQVADMARRYPMMAEYQVIIVKEAQNIRSLDALEKYLKNPVKSTILVWCHKNGKIDARKKAVGLAQAVGVVFESKKLRDYQLPDFIQSYLKERKVSIDPKACQIIADHIGADLSRLTSELDKVLISLSADNLRVTPEVVEKEIGVSKDFNAFELRNAIVQKDCFKANQIVKYFDNNPKAGSLYSFLPLLFSYFQSLMIVHYSPRKNTEQDIAAALDLRSTWGAKDFVIGQKNYSARKTMEIISKIRDIDGKSKGLDNPNTSAGDLMKELIFFILH</sequence>
<dbReference type="Proteomes" id="UP000029578">
    <property type="component" value="Unassembled WGS sequence"/>
</dbReference>
<reference evidence="6 7" key="1">
    <citation type="submission" date="2014-07" db="EMBL/GenBank/DDBJ databases">
        <authorList>
            <person name="McCorrison J."/>
            <person name="Sanka R."/>
            <person name="Torralba M."/>
            <person name="Gillis M."/>
            <person name="Haft D.H."/>
            <person name="Methe B."/>
            <person name="Sutton G."/>
            <person name="Nelson K.E."/>
        </authorList>
    </citation>
    <scope>NUCLEOTIDE SEQUENCE [LARGE SCALE GENOMIC DNA]</scope>
    <source>
        <strain evidence="6 7">DNF00666</strain>
    </source>
</reference>
<evidence type="ECO:0000256" key="3">
    <source>
        <dbReference type="ARBA" id="ARBA00022705"/>
    </source>
</evidence>
<keyword evidence="2" id="KW-0548">Nucleotidyltransferase</keyword>
<dbReference type="InterPro" id="IPR005790">
    <property type="entry name" value="DNA_polIII_delta"/>
</dbReference>
<accession>A0A096C7N5</accession>
<evidence type="ECO:0000313" key="7">
    <source>
        <dbReference type="Proteomes" id="UP000029578"/>
    </source>
</evidence>
<dbReference type="RefSeq" id="WP_036863474.1">
    <property type="nucleotide sequence ID" value="NZ_JRNS01000241.1"/>
</dbReference>
<dbReference type="EMBL" id="JRNS01000241">
    <property type="protein sequence ID" value="KGF50937.1"/>
    <property type="molecule type" value="Genomic_DNA"/>
</dbReference>
<dbReference type="Gene3D" id="1.10.8.60">
    <property type="match status" value="1"/>
</dbReference>
<name>A0A096C7N5_9BACT</name>
<evidence type="ECO:0000256" key="1">
    <source>
        <dbReference type="ARBA" id="ARBA00022679"/>
    </source>
</evidence>
<dbReference type="GO" id="GO:0009360">
    <property type="term" value="C:DNA polymerase III complex"/>
    <property type="evidence" value="ECO:0007669"/>
    <property type="project" value="InterPro"/>
</dbReference>
<dbReference type="AlphaFoldDB" id="A0A096C7N5"/>
<evidence type="ECO:0000259" key="5">
    <source>
        <dbReference type="Pfam" id="PF06144"/>
    </source>
</evidence>
<feature type="domain" description="DNA polymerase III delta N-terminal" evidence="5">
    <location>
        <begin position="25"/>
        <end position="138"/>
    </location>
</feature>
<keyword evidence="1" id="KW-0808">Transferase</keyword>
<dbReference type="Gene3D" id="1.20.272.10">
    <property type="match status" value="1"/>
</dbReference>
<organism evidence="6 7">
    <name type="scientific">Prevotella melaninogenica DNF00666</name>
    <dbReference type="NCBI Taxonomy" id="1401073"/>
    <lineage>
        <taxon>Bacteria</taxon>
        <taxon>Pseudomonadati</taxon>
        <taxon>Bacteroidota</taxon>
        <taxon>Bacteroidia</taxon>
        <taxon>Bacteroidales</taxon>
        <taxon>Prevotellaceae</taxon>
        <taxon>Prevotella</taxon>
    </lineage>
</organism>
<dbReference type="PANTHER" id="PTHR34388:SF1">
    <property type="entry name" value="DNA POLYMERASE III SUBUNIT DELTA"/>
    <property type="match status" value="1"/>
</dbReference>
<protein>
    <submittedName>
        <fullName evidence="6">DNA polymerase III subunit delta</fullName>
    </submittedName>
</protein>
<dbReference type="Pfam" id="PF06144">
    <property type="entry name" value="DNA_pol3_delta"/>
    <property type="match status" value="1"/>
</dbReference>
<dbReference type="InterPro" id="IPR027417">
    <property type="entry name" value="P-loop_NTPase"/>
</dbReference>
<evidence type="ECO:0000256" key="2">
    <source>
        <dbReference type="ARBA" id="ARBA00022695"/>
    </source>
</evidence>
<keyword evidence="4" id="KW-0239">DNA-directed DNA polymerase</keyword>
<comment type="caution">
    <text evidence="6">The sequence shown here is derived from an EMBL/GenBank/DDBJ whole genome shotgun (WGS) entry which is preliminary data.</text>
</comment>
<dbReference type="GO" id="GO:0003887">
    <property type="term" value="F:DNA-directed DNA polymerase activity"/>
    <property type="evidence" value="ECO:0007669"/>
    <property type="project" value="UniProtKB-KW"/>
</dbReference>
<dbReference type="SUPFAM" id="SSF52540">
    <property type="entry name" value="P-loop containing nucleoside triphosphate hydrolases"/>
    <property type="match status" value="1"/>
</dbReference>
<dbReference type="NCBIfam" id="TIGR01128">
    <property type="entry name" value="holA"/>
    <property type="match status" value="1"/>
</dbReference>
<dbReference type="GO" id="GO:0003677">
    <property type="term" value="F:DNA binding"/>
    <property type="evidence" value="ECO:0007669"/>
    <property type="project" value="InterPro"/>
</dbReference>
<gene>
    <name evidence="6" type="ORF">HMPREF0661_04240</name>
</gene>
<dbReference type="GO" id="GO:0006261">
    <property type="term" value="P:DNA-templated DNA replication"/>
    <property type="evidence" value="ECO:0007669"/>
    <property type="project" value="TreeGrafter"/>
</dbReference>
<dbReference type="Gene3D" id="3.40.50.300">
    <property type="entry name" value="P-loop containing nucleotide triphosphate hydrolases"/>
    <property type="match status" value="1"/>
</dbReference>
<dbReference type="InterPro" id="IPR010372">
    <property type="entry name" value="DNA_pol3_delta_N"/>
</dbReference>
<evidence type="ECO:0000256" key="4">
    <source>
        <dbReference type="ARBA" id="ARBA00022932"/>
    </source>
</evidence>
<evidence type="ECO:0000313" key="6">
    <source>
        <dbReference type="EMBL" id="KGF50937.1"/>
    </source>
</evidence>